<evidence type="ECO:0000313" key="15">
    <source>
        <dbReference type="EMBL" id="KAK0501441.1"/>
    </source>
</evidence>
<dbReference type="InterPro" id="IPR050749">
    <property type="entry name" value="Glycosyl_Hydrolase_47"/>
</dbReference>
<organism evidence="15 16">
    <name type="scientific">Armillaria luteobubalina</name>
    <dbReference type="NCBI Taxonomy" id="153913"/>
    <lineage>
        <taxon>Eukaryota</taxon>
        <taxon>Fungi</taxon>
        <taxon>Dikarya</taxon>
        <taxon>Basidiomycota</taxon>
        <taxon>Agaricomycotina</taxon>
        <taxon>Agaricomycetes</taxon>
        <taxon>Agaricomycetidae</taxon>
        <taxon>Agaricales</taxon>
        <taxon>Marasmiineae</taxon>
        <taxon>Physalacriaceae</taxon>
        <taxon>Armillaria</taxon>
    </lineage>
</organism>
<evidence type="ECO:0000256" key="3">
    <source>
        <dbReference type="ARBA" id="ARBA00007658"/>
    </source>
</evidence>
<comment type="catalytic activity">
    <reaction evidence="8">
        <text>N(4)-(alpha-D-Man-(1-&gt;2)-alpha-D-Man-(1-&gt;2)-alpha-D-Man-(1-&gt;3)-[alpha-D-Man-(1-&gt;3)-[alpha-D-Man-(1-&gt;2)-alpha-D-Man-(1-&gt;6)]-alpha-D-Man-(1-&gt;6)]-beta-D-Man-(1-&gt;4)-beta-D-GlcNAc-(1-&gt;4)-beta-D-GlcNAc)-L-asparaginyl-[protein] (N-glucan mannose isomer 8A1,2,3B1,3) + 3 H2O = N(4)-(alpha-D-Man-(1-&gt;3)-[alpha-D-Man-(1-&gt;3)-[alpha-D-Man-(1-&gt;6)]-alpha-D-Man-(1-&gt;6)]-beta-D-Man-(1-&gt;4)-beta-D-GlcNAc-(1-&gt;4)-beta-D-GlcNAc)-L-asparaginyl-[protein] (N-glucan mannose isomer 5A1,2) + 3 beta-D-mannose</text>
        <dbReference type="Rhea" id="RHEA:56028"/>
        <dbReference type="Rhea" id="RHEA-COMP:14358"/>
        <dbReference type="Rhea" id="RHEA-COMP:14367"/>
        <dbReference type="ChEBI" id="CHEBI:15377"/>
        <dbReference type="ChEBI" id="CHEBI:28563"/>
        <dbReference type="ChEBI" id="CHEBI:59087"/>
        <dbReference type="ChEBI" id="CHEBI:60628"/>
        <dbReference type="EC" id="3.2.1.113"/>
    </reaction>
</comment>
<dbReference type="PANTHER" id="PTHR11742">
    <property type="entry name" value="MANNOSYL-OLIGOSACCHARIDE ALPHA-1,2-MANNOSIDASE-RELATED"/>
    <property type="match status" value="1"/>
</dbReference>
<keyword evidence="7 12" id="KW-1015">Disulfide bond</keyword>
<evidence type="ECO:0000256" key="4">
    <source>
        <dbReference type="ARBA" id="ARBA00022723"/>
    </source>
</evidence>
<keyword evidence="13" id="KW-0326">Glycosidase</keyword>
<evidence type="ECO:0000256" key="12">
    <source>
        <dbReference type="PIRSR" id="PIRSR601382-3"/>
    </source>
</evidence>
<evidence type="ECO:0000256" key="1">
    <source>
        <dbReference type="ARBA" id="ARBA00001913"/>
    </source>
</evidence>
<evidence type="ECO:0000256" key="7">
    <source>
        <dbReference type="ARBA" id="ARBA00023157"/>
    </source>
</evidence>
<dbReference type="SUPFAM" id="SSF48225">
    <property type="entry name" value="Seven-hairpin glycosidases"/>
    <property type="match status" value="1"/>
</dbReference>
<dbReference type="GO" id="GO:0005975">
    <property type="term" value="P:carbohydrate metabolic process"/>
    <property type="evidence" value="ECO:0007669"/>
    <property type="project" value="InterPro"/>
</dbReference>
<dbReference type="AlphaFoldDB" id="A0AA39QGH8"/>
<feature type="active site" evidence="10">
    <location>
        <position position="462"/>
    </location>
</feature>
<evidence type="ECO:0000256" key="9">
    <source>
        <dbReference type="ARBA" id="ARBA00048605"/>
    </source>
</evidence>
<evidence type="ECO:0000256" key="11">
    <source>
        <dbReference type="PIRSR" id="PIRSR601382-2"/>
    </source>
</evidence>
<evidence type="ECO:0000313" key="16">
    <source>
        <dbReference type="Proteomes" id="UP001175228"/>
    </source>
</evidence>
<evidence type="ECO:0000256" key="6">
    <source>
        <dbReference type="ARBA" id="ARBA00022837"/>
    </source>
</evidence>
<keyword evidence="4 11" id="KW-0479">Metal-binding</keyword>
<dbReference type="EC" id="3.2.1.-" evidence="13"/>
<dbReference type="InterPro" id="IPR001382">
    <property type="entry name" value="Glyco_hydro_47"/>
</dbReference>
<dbReference type="EMBL" id="JAUEPU010000006">
    <property type="protein sequence ID" value="KAK0501441.1"/>
    <property type="molecule type" value="Genomic_DNA"/>
</dbReference>
<feature type="disulfide bond" evidence="12">
    <location>
        <begin position="362"/>
        <end position="409"/>
    </location>
</feature>
<name>A0AA39QGH8_9AGAR</name>
<protein>
    <recommendedName>
        <fullName evidence="13">alpha-1,2-Mannosidase</fullName>
        <ecNumber evidence="13">3.2.1.-</ecNumber>
    </recommendedName>
</protein>
<dbReference type="GO" id="GO:0016020">
    <property type="term" value="C:membrane"/>
    <property type="evidence" value="ECO:0007669"/>
    <property type="project" value="InterPro"/>
</dbReference>
<evidence type="ECO:0000256" key="8">
    <source>
        <dbReference type="ARBA" id="ARBA00047669"/>
    </source>
</evidence>
<dbReference type="GO" id="GO:0005783">
    <property type="term" value="C:endoplasmic reticulum"/>
    <property type="evidence" value="ECO:0007669"/>
    <property type="project" value="TreeGrafter"/>
</dbReference>
<feature type="active site" description="Proton donor" evidence="10">
    <location>
        <position position="158"/>
    </location>
</feature>
<evidence type="ECO:0000256" key="14">
    <source>
        <dbReference type="SAM" id="Phobius"/>
    </source>
</evidence>
<feature type="binding site" evidence="11">
    <location>
        <position position="549"/>
    </location>
    <ligand>
        <name>Ca(2+)</name>
        <dbReference type="ChEBI" id="CHEBI:29108"/>
    </ligand>
</feature>
<dbReference type="GO" id="GO:0004571">
    <property type="term" value="F:mannosyl-oligosaccharide 1,2-alpha-mannosidase activity"/>
    <property type="evidence" value="ECO:0007669"/>
    <property type="project" value="UniProtKB-EC"/>
</dbReference>
<gene>
    <name evidence="15" type="ORF">EDD18DRAFT_1142820</name>
</gene>
<keyword evidence="6 11" id="KW-0106">Calcium</keyword>
<dbReference type="InterPro" id="IPR012341">
    <property type="entry name" value="6hp_glycosidase-like_sf"/>
</dbReference>
<evidence type="ECO:0000256" key="2">
    <source>
        <dbReference type="ARBA" id="ARBA00004922"/>
    </source>
</evidence>
<dbReference type="PANTHER" id="PTHR11742:SF55">
    <property type="entry name" value="ENDOPLASMIC RETICULUM MANNOSYL-OLIGOSACCHARIDE 1,2-ALPHA-MANNOSIDASE"/>
    <property type="match status" value="1"/>
</dbReference>
<comment type="caution">
    <text evidence="15">The sequence shown here is derived from an EMBL/GenBank/DDBJ whole genome shotgun (WGS) entry which is preliminary data.</text>
</comment>
<dbReference type="PRINTS" id="PR00747">
    <property type="entry name" value="GLYHDRLASE47"/>
</dbReference>
<feature type="transmembrane region" description="Helical" evidence="14">
    <location>
        <begin position="31"/>
        <end position="51"/>
    </location>
</feature>
<comment type="pathway">
    <text evidence="2">Protein modification; protein glycosylation.</text>
</comment>
<reference evidence="15" key="1">
    <citation type="submission" date="2023-06" db="EMBL/GenBank/DDBJ databases">
        <authorList>
            <consortium name="Lawrence Berkeley National Laboratory"/>
            <person name="Ahrendt S."/>
            <person name="Sahu N."/>
            <person name="Indic B."/>
            <person name="Wong-Bajracharya J."/>
            <person name="Merenyi Z."/>
            <person name="Ke H.-M."/>
            <person name="Monk M."/>
            <person name="Kocsube S."/>
            <person name="Drula E."/>
            <person name="Lipzen A."/>
            <person name="Balint B."/>
            <person name="Henrissat B."/>
            <person name="Andreopoulos B."/>
            <person name="Martin F.M."/>
            <person name="Harder C.B."/>
            <person name="Rigling D."/>
            <person name="Ford K.L."/>
            <person name="Foster G.D."/>
            <person name="Pangilinan J."/>
            <person name="Papanicolaou A."/>
            <person name="Barry K."/>
            <person name="LaButti K."/>
            <person name="Viragh M."/>
            <person name="Koriabine M."/>
            <person name="Yan M."/>
            <person name="Riley R."/>
            <person name="Champramary S."/>
            <person name="Plett K.L."/>
            <person name="Tsai I.J."/>
            <person name="Slot J."/>
            <person name="Sipos G."/>
            <person name="Plett J."/>
            <person name="Nagy L.G."/>
            <person name="Grigoriev I.V."/>
        </authorList>
    </citation>
    <scope>NUCLEOTIDE SEQUENCE</scope>
    <source>
        <strain evidence="15">HWK02</strain>
    </source>
</reference>
<dbReference type="GO" id="GO:0036503">
    <property type="term" value="P:ERAD pathway"/>
    <property type="evidence" value="ECO:0007669"/>
    <property type="project" value="UniProtKB-ARBA"/>
</dbReference>
<evidence type="ECO:0000256" key="13">
    <source>
        <dbReference type="RuleBase" id="RU361193"/>
    </source>
</evidence>
<accession>A0AA39QGH8</accession>
<evidence type="ECO:0000256" key="5">
    <source>
        <dbReference type="ARBA" id="ARBA00022801"/>
    </source>
</evidence>
<comment type="cofactor">
    <cofactor evidence="1 11">
        <name>Ca(2+)</name>
        <dbReference type="ChEBI" id="CHEBI:29108"/>
    </cofactor>
</comment>
<dbReference type="InterPro" id="IPR036026">
    <property type="entry name" value="Seven-hairpin_glycosidases"/>
</dbReference>
<sequence>MTLRRQTESSKQGICSSIGAVIRSRLRTKTLTFAVFVVLLLICSYFVRGYLFPLIDGVSHETVTADYLSADVLRRDAVRAAFQHAWSSYERDAMGADEYHPISHRGSNFSENGGIGYTVVDALDTMLIMGLDDEHARARQWIQDKHSFERESNFNTFETTIRVLGGLLSAYHLSGDVLYLDKAVDLADRILPAFDTPTGLPLPMVNLAKSVGVRDQWAPDQISTAEAATLQLEFKDLAQLTKKNIYWSKVENVMSVIYKALLPHGLVPIFMSAAKGDFTHSDIRLGSRGDSYYEYLIKQYLQTDRTEPIYKQMYAASMKGLHENLVQKTPRQGLTYIAELIPRRSKDGVTWELSAKQDHLVCFLAGSLMLGATTSGAAKRTVSIPPRLEELTPQGQRDWQTGVDLLETCMDTHRTSTGLSPEIVMFQTTTEEKGESDRDWFIKNSRKGGPSSYDARYMLRPETVESLFIAWRLTGHVKYRQYAWNIFSAIEKHCRLEDGGYATVFDVDTVPVSLDDKQETFFLSETLKYLYMTFSDSGVIPLDEYVFNTEGHPLPIFKPSAHIKATFTL</sequence>
<comment type="catalytic activity">
    <reaction evidence="9">
        <text>N(4)-(alpha-D-Man-(1-&gt;2)-alpha-D-Man-(1-&gt;2)-alpha-D-Man-(1-&gt;3)-[alpha-D-Man-(1-&gt;2)-alpha-D-Man-(1-&gt;3)-[alpha-D-Man-(1-&gt;2)-alpha-D-Man-(1-&gt;6)]-alpha-D-Man-(1-&gt;6)]-beta-D-Man-(1-&gt;4)-beta-D-GlcNAc-(1-&gt;4)-beta-D-GlcNAc)-L-asparaginyl-[protein] (N-glucan mannose isomer 9A1,2,3B1,2,3) + 4 H2O = N(4)-(alpha-D-Man-(1-&gt;3)-[alpha-D-Man-(1-&gt;3)-[alpha-D-Man-(1-&gt;6)]-alpha-D-Man-(1-&gt;6)]-beta-D-Man-(1-&gt;4)-beta-D-GlcNAc-(1-&gt;4)-beta-D-GlcNAc)-L-asparaginyl-[protein] (N-glucan mannose isomer 5A1,2) + 4 beta-D-mannose</text>
        <dbReference type="Rhea" id="RHEA:56008"/>
        <dbReference type="Rhea" id="RHEA-COMP:14356"/>
        <dbReference type="Rhea" id="RHEA-COMP:14367"/>
        <dbReference type="ChEBI" id="CHEBI:15377"/>
        <dbReference type="ChEBI" id="CHEBI:28563"/>
        <dbReference type="ChEBI" id="CHEBI:59087"/>
        <dbReference type="ChEBI" id="CHEBI:139493"/>
        <dbReference type="EC" id="3.2.1.113"/>
    </reaction>
</comment>
<evidence type="ECO:0000256" key="10">
    <source>
        <dbReference type="PIRSR" id="PIRSR601382-1"/>
    </source>
</evidence>
<dbReference type="Gene3D" id="1.50.10.10">
    <property type="match status" value="1"/>
</dbReference>
<dbReference type="Pfam" id="PF01532">
    <property type="entry name" value="Glyco_hydro_47"/>
    <property type="match status" value="1"/>
</dbReference>
<feature type="active site" evidence="10">
    <location>
        <position position="290"/>
    </location>
</feature>
<proteinExistence type="inferred from homology"/>
<keyword evidence="16" id="KW-1185">Reference proteome</keyword>
<feature type="active site" description="Proton donor" evidence="10">
    <location>
        <position position="422"/>
    </location>
</feature>
<keyword evidence="14" id="KW-1133">Transmembrane helix</keyword>
<keyword evidence="14" id="KW-0472">Membrane</keyword>
<keyword evidence="5 13" id="KW-0378">Hydrolase</keyword>
<comment type="similarity">
    <text evidence="3 13">Belongs to the glycosyl hydrolase 47 family.</text>
</comment>
<keyword evidence="14" id="KW-0812">Transmembrane</keyword>
<dbReference type="GO" id="GO:0005509">
    <property type="term" value="F:calcium ion binding"/>
    <property type="evidence" value="ECO:0007669"/>
    <property type="project" value="InterPro"/>
</dbReference>
<dbReference type="Proteomes" id="UP001175228">
    <property type="component" value="Unassembled WGS sequence"/>
</dbReference>